<evidence type="ECO:0000313" key="2">
    <source>
        <dbReference type="EMBL" id="ELT97052.1"/>
    </source>
</evidence>
<protein>
    <submittedName>
        <fullName evidence="3 4">Uncharacterized protein</fullName>
    </submittedName>
</protein>
<dbReference type="EMBL" id="AMQN01019859">
    <property type="status" value="NOT_ANNOTATED_CDS"/>
    <property type="molecule type" value="Genomic_DNA"/>
</dbReference>
<accession>R7V021</accession>
<reference evidence="5" key="1">
    <citation type="submission" date="2012-12" db="EMBL/GenBank/DDBJ databases">
        <authorList>
            <person name="Hellsten U."/>
            <person name="Grimwood J."/>
            <person name="Chapman J.A."/>
            <person name="Shapiro H."/>
            <person name="Aerts A."/>
            <person name="Otillar R.P."/>
            <person name="Terry A.Y."/>
            <person name="Boore J.L."/>
            <person name="Simakov O."/>
            <person name="Marletaz F."/>
            <person name="Cho S.-J."/>
            <person name="Edsinger-Gonzales E."/>
            <person name="Havlak P."/>
            <person name="Kuo D.-H."/>
            <person name="Larsson T."/>
            <person name="Lv J."/>
            <person name="Arendt D."/>
            <person name="Savage R."/>
            <person name="Osoegawa K."/>
            <person name="de Jong P."/>
            <person name="Lindberg D.R."/>
            <person name="Seaver E.C."/>
            <person name="Weisblat D.A."/>
            <person name="Putnam N.H."/>
            <person name="Grigoriev I.V."/>
            <person name="Rokhsar D.S."/>
        </authorList>
    </citation>
    <scope>NUCLEOTIDE SEQUENCE</scope>
    <source>
        <strain evidence="5">I ESC-2004</strain>
    </source>
</reference>
<gene>
    <name evidence="2" type="ORF">CAPTEDRAFT_221094</name>
    <name evidence="3" type="ORF">CAPTEDRAFT_226910</name>
</gene>
<reference evidence="3 5" key="2">
    <citation type="journal article" date="2013" name="Nature">
        <title>Insights into bilaterian evolution from three spiralian genomes.</title>
        <authorList>
            <person name="Simakov O."/>
            <person name="Marletaz F."/>
            <person name="Cho S.J."/>
            <person name="Edsinger-Gonzales E."/>
            <person name="Havlak P."/>
            <person name="Hellsten U."/>
            <person name="Kuo D.H."/>
            <person name="Larsson T."/>
            <person name="Lv J."/>
            <person name="Arendt D."/>
            <person name="Savage R."/>
            <person name="Osoegawa K."/>
            <person name="de Jong P."/>
            <person name="Grimwood J."/>
            <person name="Chapman J.A."/>
            <person name="Shapiro H."/>
            <person name="Aerts A."/>
            <person name="Otillar R.P."/>
            <person name="Terry A.Y."/>
            <person name="Boore J.L."/>
            <person name="Grigoriev I.V."/>
            <person name="Lindberg D.R."/>
            <person name="Seaver E.C."/>
            <person name="Weisblat D.A."/>
            <person name="Putnam N.H."/>
            <person name="Rokhsar D.S."/>
        </authorList>
    </citation>
    <scope>NUCLEOTIDE SEQUENCE</scope>
    <source>
        <strain evidence="3 5">I ESC-2004</strain>
    </source>
</reference>
<feature type="region of interest" description="Disordered" evidence="1">
    <location>
        <begin position="1"/>
        <end position="38"/>
    </location>
</feature>
<dbReference type="EnsemblMetazoa" id="CapteT221094">
    <property type="protein sequence ID" value="CapteP221094"/>
    <property type="gene ID" value="CapteG221094"/>
</dbReference>
<name>R7V021_CAPTE</name>
<dbReference type="EnsemblMetazoa" id="CapteT226910">
    <property type="protein sequence ID" value="CapteP226910"/>
    <property type="gene ID" value="CapteG226910"/>
</dbReference>
<evidence type="ECO:0000256" key="1">
    <source>
        <dbReference type="SAM" id="MobiDB-lite"/>
    </source>
</evidence>
<sequence>MRVRLNPACDELGMVVDRPSRKQQKKAPKSQSKASEVVIEHAFVHEPPSISQPGSSENTAPSKQSADLLETVAEFIDIMQNKPRMPQDGRRGNWDPKRLGRKIVLQFRPQCCLRTPPQILLRNVFSVIIQLVCGAKAAKLICAHTTTHSYIAGSISPRAIKNCHKKRKLCFEAVEQMKYIAILACELLSHFKCVCEETHCLWCKSCEVHLCSHAAACI</sequence>
<evidence type="ECO:0000313" key="3">
    <source>
        <dbReference type="EMBL" id="ELU11872.1"/>
    </source>
</evidence>
<dbReference type="EMBL" id="AMQN01027768">
    <property type="status" value="NOT_ANNOTATED_CDS"/>
    <property type="molecule type" value="Genomic_DNA"/>
</dbReference>
<dbReference type="EMBL" id="KB296345">
    <property type="protein sequence ID" value="ELU11872.1"/>
    <property type="molecule type" value="Genomic_DNA"/>
</dbReference>
<organism evidence="3">
    <name type="scientific">Capitella teleta</name>
    <name type="common">Polychaete worm</name>
    <dbReference type="NCBI Taxonomy" id="283909"/>
    <lineage>
        <taxon>Eukaryota</taxon>
        <taxon>Metazoa</taxon>
        <taxon>Spiralia</taxon>
        <taxon>Lophotrochozoa</taxon>
        <taxon>Annelida</taxon>
        <taxon>Polychaeta</taxon>
        <taxon>Sedentaria</taxon>
        <taxon>Scolecida</taxon>
        <taxon>Capitellidae</taxon>
        <taxon>Capitella</taxon>
    </lineage>
</organism>
<evidence type="ECO:0000313" key="5">
    <source>
        <dbReference type="Proteomes" id="UP000014760"/>
    </source>
</evidence>
<feature type="compositionally biased region" description="Polar residues" evidence="1">
    <location>
        <begin position="49"/>
        <end position="64"/>
    </location>
</feature>
<proteinExistence type="predicted"/>
<dbReference type="AlphaFoldDB" id="R7V021"/>
<reference evidence="4" key="3">
    <citation type="submission" date="2015-06" db="UniProtKB">
        <authorList>
            <consortium name="EnsemblMetazoa"/>
        </authorList>
    </citation>
    <scope>IDENTIFICATION</scope>
</reference>
<keyword evidence="5" id="KW-1185">Reference proteome</keyword>
<evidence type="ECO:0000313" key="4">
    <source>
        <dbReference type="EnsemblMetazoa" id="CapteP221094"/>
    </source>
</evidence>
<feature type="region of interest" description="Disordered" evidence="1">
    <location>
        <begin position="45"/>
        <end position="64"/>
    </location>
</feature>
<dbReference type="EMBL" id="KB308672">
    <property type="protein sequence ID" value="ELT97052.1"/>
    <property type="molecule type" value="Genomic_DNA"/>
</dbReference>
<dbReference type="Proteomes" id="UP000014760">
    <property type="component" value="Unassembled WGS sequence"/>
</dbReference>
<dbReference type="HOGENOM" id="CLU_1267959_0_0_1"/>